<dbReference type="AlphaFoldDB" id="A0A1S1P5T5"/>
<organism evidence="2 3">
    <name type="scientific">Methylorubrum extorquens</name>
    <name type="common">Methylobacterium dichloromethanicum</name>
    <name type="synonym">Methylobacterium extorquens</name>
    <dbReference type="NCBI Taxonomy" id="408"/>
    <lineage>
        <taxon>Bacteria</taxon>
        <taxon>Pseudomonadati</taxon>
        <taxon>Pseudomonadota</taxon>
        <taxon>Alphaproteobacteria</taxon>
        <taxon>Hyphomicrobiales</taxon>
        <taxon>Methylobacteriaceae</taxon>
        <taxon>Methylorubrum</taxon>
    </lineage>
</organism>
<evidence type="ECO:0000313" key="2">
    <source>
        <dbReference type="EMBL" id="OHV15264.1"/>
    </source>
</evidence>
<accession>A0A1S1P5T5</accession>
<evidence type="ECO:0000256" key="1">
    <source>
        <dbReference type="SAM" id="MobiDB-lite"/>
    </source>
</evidence>
<evidence type="ECO:0000313" key="3">
    <source>
        <dbReference type="Proteomes" id="UP000180215"/>
    </source>
</evidence>
<dbReference type="Proteomes" id="UP000180215">
    <property type="component" value="Unassembled WGS sequence"/>
</dbReference>
<feature type="region of interest" description="Disordered" evidence="1">
    <location>
        <begin position="22"/>
        <end position="41"/>
    </location>
</feature>
<reference evidence="2 3" key="1">
    <citation type="submission" date="2016-10" db="EMBL/GenBank/DDBJ databases">
        <title>Draft genome sequence of Methylobacterium extorquens CP3, a seed endophyte of Crotalaria pumila with plant growth-promoting and metal tolerance properties.</title>
        <authorList>
            <person name="Sanchez-Lopez A.S."/>
            <person name="Van Hamme J.D."/>
            <person name="Thijs S."/>
            <person name="Mcammond B.M."/>
            <person name="Stevens V."/>
            <person name="Gonzalez-Chavez M.D.C."/>
            <person name="Vangronsveld J."/>
        </authorList>
    </citation>
    <scope>NUCLEOTIDE SEQUENCE [LARGE SCALE GENOMIC DNA]</scope>
    <source>
        <strain evidence="2 3">CP3</strain>
    </source>
</reference>
<comment type="caution">
    <text evidence="2">The sequence shown here is derived from an EMBL/GenBank/DDBJ whole genome shotgun (WGS) entry which is preliminary data.</text>
</comment>
<gene>
    <name evidence="2" type="ORF">BK022_20295</name>
</gene>
<sequence>MAGCLVADAVGMVRHVADPLRPRSFGMTDRGDRGMTGMRRTGVRVPCTRHRKGDGATIWKTVSSERQRDRVADMMRPA</sequence>
<name>A0A1S1P5T5_METEX</name>
<proteinExistence type="predicted"/>
<dbReference type="EMBL" id="MNAO01000306">
    <property type="protein sequence ID" value="OHV15264.1"/>
    <property type="molecule type" value="Genomic_DNA"/>
</dbReference>
<protein>
    <submittedName>
        <fullName evidence="2">Uncharacterized protein</fullName>
    </submittedName>
</protein>